<dbReference type="SUPFAM" id="SSF48403">
    <property type="entry name" value="Ankyrin repeat"/>
    <property type="match status" value="1"/>
</dbReference>
<evidence type="ECO:0000259" key="4">
    <source>
        <dbReference type="Pfam" id="PF24883"/>
    </source>
</evidence>
<dbReference type="InterPro" id="IPR027417">
    <property type="entry name" value="P-loop_NTPase"/>
</dbReference>
<dbReference type="PANTHER" id="PTHR10039">
    <property type="entry name" value="AMELOGENIN"/>
    <property type="match status" value="1"/>
</dbReference>
<dbReference type="PROSITE" id="PS50297">
    <property type="entry name" value="ANK_REP_REGION"/>
    <property type="match status" value="1"/>
</dbReference>
<evidence type="ECO:0000313" key="5">
    <source>
        <dbReference type="EMBL" id="KAG7058214.1"/>
    </source>
</evidence>
<gene>
    <name evidence="5" type="ORF">JMJ77_005592</name>
</gene>
<feature type="compositionally biased region" description="Basic and acidic residues" evidence="3">
    <location>
        <begin position="81"/>
        <end position="93"/>
    </location>
</feature>
<dbReference type="Pfam" id="PF24883">
    <property type="entry name" value="NPHP3_N"/>
    <property type="match status" value="1"/>
</dbReference>
<dbReference type="PANTHER" id="PTHR10039:SF16">
    <property type="entry name" value="GPI INOSITOL-DEACYLASE"/>
    <property type="match status" value="1"/>
</dbReference>
<name>A0A9P7RIK9_9PEZI</name>
<keyword evidence="1" id="KW-0677">Repeat</keyword>
<proteinExistence type="predicted"/>
<dbReference type="SMART" id="SM00248">
    <property type="entry name" value="ANK"/>
    <property type="match status" value="7"/>
</dbReference>
<dbReference type="PROSITE" id="PS50088">
    <property type="entry name" value="ANK_REPEAT"/>
    <property type="match status" value="1"/>
</dbReference>
<dbReference type="AlphaFoldDB" id="A0A9P7RIK9"/>
<dbReference type="InterPro" id="IPR056884">
    <property type="entry name" value="NPHP3-like_N"/>
</dbReference>
<dbReference type="Gene3D" id="1.25.40.20">
    <property type="entry name" value="Ankyrin repeat-containing domain"/>
    <property type="match status" value="1"/>
</dbReference>
<reference evidence="5" key="1">
    <citation type="submission" date="2021-05" db="EMBL/GenBank/DDBJ databases">
        <title>Comparative genomics of three Colletotrichum scovillei strains and genetic complementation revealed genes involved fungal growth and virulence on chili pepper.</title>
        <authorList>
            <person name="Hsieh D.-K."/>
            <person name="Chuang S.-C."/>
            <person name="Chen C.-Y."/>
            <person name="Chao Y.-T."/>
            <person name="Lu M.-Y.J."/>
            <person name="Lee M.-H."/>
            <person name="Shih M.-C."/>
        </authorList>
    </citation>
    <scope>NUCLEOTIDE SEQUENCE</scope>
    <source>
        <strain evidence="5">Coll-153</strain>
    </source>
</reference>
<evidence type="ECO:0000256" key="3">
    <source>
        <dbReference type="SAM" id="MobiDB-lite"/>
    </source>
</evidence>
<dbReference type="Proteomes" id="UP000699042">
    <property type="component" value="Unassembled WGS sequence"/>
</dbReference>
<protein>
    <submittedName>
        <fullName evidence="5">Ankyrin protein</fullName>
    </submittedName>
</protein>
<dbReference type="OrthoDB" id="7464126at2759"/>
<dbReference type="SUPFAM" id="SSF52540">
    <property type="entry name" value="P-loop containing nucleoside triphosphate hydrolases"/>
    <property type="match status" value="1"/>
</dbReference>
<dbReference type="InterPro" id="IPR036770">
    <property type="entry name" value="Ankyrin_rpt-contain_sf"/>
</dbReference>
<dbReference type="InterPro" id="IPR002110">
    <property type="entry name" value="Ankyrin_rpt"/>
</dbReference>
<dbReference type="Gene3D" id="3.40.50.300">
    <property type="entry name" value="P-loop containing nucleotide triphosphate hydrolases"/>
    <property type="match status" value="1"/>
</dbReference>
<dbReference type="Pfam" id="PF12796">
    <property type="entry name" value="Ank_2"/>
    <property type="match status" value="1"/>
</dbReference>
<feature type="region of interest" description="Disordered" evidence="3">
    <location>
        <begin position="27"/>
        <end position="96"/>
    </location>
</feature>
<keyword evidence="6" id="KW-1185">Reference proteome</keyword>
<evidence type="ECO:0000256" key="2">
    <source>
        <dbReference type="PROSITE-ProRule" id="PRU00023"/>
    </source>
</evidence>
<evidence type="ECO:0000256" key="1">
    <source>
        <dbReference type="ARBA" id="ARBA00022737"/>
    </source>
</evidence>
<feature type="repeat" description="ANK" evidence="2">
    <location>
        <begin position="948"/>
        <end position="980"/>
    </location>
</feature>
<feature type="compositionally biased region" description="Pro residues" evidence="3">
    <location>
        <begin position="36"/>
        <end position="50"/>
    </location>
</feature>
<keyword evidence="2" id="KW-0040">ANK repeat</keyword>
<sequence>MMTETKSSEDTKSSCVSALISCFNLGSKKKSSASPGPTPKPAVPCEPKPQSPTKSTGDSVLNGKAESVSSKYAGTGNADANSKHSRESAEAHVEAPSSDVQLVKCQSIIVTENAPIDLWHEALNKTHQDTKSWMGKFGVDRSSTIQVQELTTLVRQSEETYQDASSGLKIGERNILWRDYANRVVAWVTMIGDISVPFAPAPVSPVWSALRVLLQAETSRVEQITAAFGAADRILSIIRRGQIYESVYGLSSANLTEPSRVLLRDSIIKLYRSSLDLLASTSTQLNGQESWATQFLTALTDPDRTESLLSDLTAAENDVSKNAEACVCESTERNLELLQSLHSPLRRIDDRVVQLLDCFKDMESRDREHAMDYISDVKVDEIHVAKKELRTEGTCEWLIQHPSFLAWEEPSSSSILWLNGQVGAGKSFLTSKVIDRYRSRPGDTLRSSENDEGFAHFYCDRSLVGRKDIKSILSSYIVQLLAVSRHRDRWHKQLLTFCKDAAASRRSLEISECERFVRELVNTYPRSILVLDALDECDQRSRAQIVTFFQKLVEDSDRPVKVFISSRPETDLIELMETSSYIQISTSDNHKDIQKYIDLKLSQVGLSPVWKRQSVRSLVRETLLEKHGGMFKWVQLQWDQLEPLSTEIDVKQRLMKLPEGLVASYEEICSRQNGHALAVLMRAAMWVKWAKIPLPTKVLLQVVKLPFCKTHEEFEAALNQESITETELGNICRHLITFQEIFSERRATDAKHWNWRFPHASVAEFFDNKLDHWKETENSELYIATSLLLQASLPREHRVGEMGSYTDIGATELRSSYGHLRIHPLLMDTDGLASPAAAIVNFTFSAYAHTSWLDFVRRIFERRSGTEEILGVLGYCLGLGATADTSSFRYQTDLNGKMALRRNWLLENYEEMQPWCNPVFAACGLGSLDLLEHLRRIGYVFDEATPGQTDSFLSIAARHGYDEICSFLIDNGAKINVKDVNRIDRYQKYPLHHACGTLSTVKLLLSRGADPNLHYEHTPLCEVIQDNMDSTDILSALLDWKADPADPNLPCKSNVLCCLTSAFRIDNAEGLELLLDHKLDLTLWRNTDQTVLESAAYYGAAQCIRVLLDRKLGYNVDSSIGEVHDSMLRAAVCSGNRKSLQYLIEGLKVDPKTLISNPLEPTKLRNHFSVAYYFLREQHWTQEEALKIGIKHEDVAFWVRDLEDSEEDL</sequence>
<evidence type="ECO:0000313" key="6">
    <source>
        <dbReference type="Proteomes" id="UP000699042"/>
    </source>
</evidence>
<accession>A0A9P7RIK9</accession>
<comment type="caution">
    <text evidence="5">The sequence shown here is derived from an EMBL/GenBank/DDBJ whole genome shotgun (WGS) entry which is preliminary data.</text>
</comment>
<dbReference type="EMBL" id="JAESDN010000001">
    <property type="protein sequence ID" value="KAG7058214.1"/>
    <property type="molecule type" value="Genomic_DNA"/>
</dbReference>
<feature type="domain" description="Nephrocystin 3-like N-terminal" evidence="4">
    <location>
        <begin position="393"/>
        <end position="567"/>
    </location>
</feature>
<organism evidence="5 6">
    <name type="scientific">Colletotrichum scovillei</name>
    <dbReference type="NCBI Taxonomy" id="1209932"/>
    <lineage>
        <taxon>Eukaryota</taxon>
        <taxon>Fungi</taxon>
        <taxon>Dikarya</taxon>
        <taxon>Ascomycota</taxon>
        <taxon>Pezizomycotina</taxon>
        <taxon>Sordariomycetes</taxon>
        <taxon>Hypocreomycetidae</taxon>
        <taxon>Glomerellales</taxon>
        <taxon>Glomerellaceae</taxon>
        <taxon>Colletotrichum</taxon>
        <taxon>Colletotrichum acutatum species complex</taxon>
    </lineage>
</organism>